<keyword evidence="3" id="KW-1185">Reference proteome</keyword>
<proteinExistence type="predicted"/>
<reference evidence="4" key="1">
    <citation type="submission" date="2022-11" db="UniProtKB">
        <authorList>
            <consortium name="WormBaseParasite"/>
        </authorList>
    </citation>
    <scope>IDENTIFICATION</scope>
</reference>
<dbReference type="Proteomes" id="UP000887574">
    <property type="component" value="Unplaced"/>
</dbReference>
<feature type="transmembrane region" description="Helical" evidence="2">
    <location>
        <begin position="14"/>
        <end position="35"/>
    </location>
</feature>
<evidence type="ECO:0000313" key="3">
    <source>
        <dbReference type="Proteomes" id="UP000887574"/>
    </source>
</evidence>
<dbReference type="WBParaSite" id="jg6953">
    <property type="protein sequence ID" value="jg6953"/>
    <property type="gene ID" value="jg6953"/>
</dbReference>
<name>A0A915EKQ0_9BILA</name>
<organism evidence="3 4">
    <name type="scientific">Ditylenchus dipsaci</name>
    <dbReference type="NCBI Taxonomy" id="166011"/>
    <lineage>
        <taxon>Eukaryota</taxon>
        <taxon>Metazoa</taxon>
        <taxon>Ecdysozoa</taxon>
        <taxon>Nematoda</taxon>
        <taxon>Chromadorea</taxon>
        <taxon>Rhabditida</taxon>
        <taxon>Tylenchina</taxon>
        <taxon>Tylenchomorpha</taxon>
        <taxon>Sphaerularioidea</taxon>
        <taxon>Anguinidae</taxon>
        <taxon>Anguininae</taxon>
        <taxon>Ditylenchus</taxon>
    </lineage>
</organism>
<feature type="transmembrane region" description="Helical" evidence="2">
    <location>
        <begin position="75"/>
        <end position="96"/>
    </location>
</feature>
<accession>A0A915EKQ0</accession>
<protein>
    <submittedName>
        <fullName evidence="4">Uncharacterized protein</fullName>
    </submittedName>
</protein>
<evidence type="ECO:0000313" key="4">
    <source>
        <dbReference type="WBParaSite" id="jg6953"/>
    </source>
</evidence>
<keyword evidence="2" id="KW-0812">Transmembrane</keyword>
<evidence type="ECO:0000256" key="1">
    <source>
        <dbReference type="SAM" id="MobiDB-lite"/>
    </source>
</evidence>
<feature type="transmembrane region" description="Helical" evidence="2">
    <location>
        <begin position="146"/>
        <end position="165"/>
    </location>
</feature>
<keyword evidence="2" id="KW-0472">Membrane</keyword>
<evidence type="ECO:0000256" key="2">
    <source>
        <dbReference type="SAM" id="Phobius"/>
    </source>
</evidence>
<feature type="region of interest" description="Disordered" evidence="1">
    <location>
        <begin position="211"/>
        <end position="238"/>
    </location>
</feature>
<keyword evidence="2" id="KW-1133">Transmembrane helix</keyword>
<dbReference type="AlphaFoldDB" id="A0A915EKQ0"/>
<sequence length="238" mass="26332">MCSEQLIKSQTGGIQPAVMVNTLIWFPATVVRLFFVIKPSLGGSNALVIHLFYCSSIFVQLVLHFLIPLSETRTVATVLVAGLFSCSQPLMVYNWLSVFLEANPLHLSGRFLISQAIGRMVGTYAFNWLTGDKMSSDSAQQSIGRLFNSVLLLLIVAYMMFIWLSTSVHRAKRQMQIIHLSGEINGAQPPSGEPKTGRTKGQYKALLENCDESNDEENENMGFVLTEGEDSGSDRSFV</sequence>
<feature type="transmembrane region" description="Helical" evidence="2">
    <location>
        <begin position="47"/>
        <end position="69"/>
    </location>
</feature>